<dbReference type="GO" id="GO:0006281">
    <property type="term" value="P:DNA repair"/>
    <property type="evidence" value="ECO:0007669"/>
    <property type="project" value="UniProtKB-KW"/>
</dbReference>
<comment type="similarity">
    <text evidence="13">Belongs to the helicase family. DinG subfamily.</text>
</comment>
<keyword evidence="11" id="KW-0234">DNA repair</keyword>
<sequence length="761" mass="83036">MPYSVAVRTLCEFTARRGDLDLRFTPVPTAQEGIAGHQLVAARRGSDYETEIGLRGEFELLAVRGRADGYDPGRNRLEEIKTHRGDLAKQPANHRHLHWAQAKVYGWLLCQARGLAEVELALVYFDIATQEETVFAETHSADALRAFFEARCREFQAWAAQELAHREQRDAALASLAFPHPSFRTGQRDLAAAVFKGVATGRCVLAQAPTGIGKTIATVFSLLKAAPPHRLDKAFYLTAKSTGRQLALDAAQALRRSAPALPLRVLELTARDKACEHKDKACHGEACPLARGFYDRLPAARAESLQVAAMDAPTLRGVAARHGVCPYYLAQDLSRWADLVVGDYNYFFDGSAMLHTATLANEWRVGVLVDEAHNLVERARAMYSGALSQAALRAVRATAPAAVRAPLDKVNRGWSALRKAHAQGTLDAPPASFVNALKQAGNALEAHFAEAAPGTGDAGLQQAYFDILGFLRLAESFGTHSALEFTEQPGPSGRPAATVRIQNLIPAPFLKPRFAAARSATLFSATLSPPHYHLDMLGMPADTAWIDVESPFSPEQLDVQVVGSISTRFADRQRSAAPIARLIAERYAVQPGNYLAFFSSFDYLELVATEFRHAYPGVPAWLQARGMDEGERQAFLDRFVPGGAGVGFAVLGGSFGEGIDLRGDRLVGAFVATLGLPQVNPRNEQLKERLEAAFGAGYDYTYLYPGLQKVVQAAGRVIRTQEDKGVVVLIDDRFARPAVRELLPAWWRIAGPRPRTDRRTG</sequence>
<dbReference type="Pfam" id="PF13307">
    <property type="entry name" value="Helicase_C_2"/>
    <property type="match status" value="1"/>
</dbReference>
<evidence type="ECO:0000256" key="1">
    <source>
        <dbReference type="ARBA" id="ARBA00022485"/>
    </source>
</evidence>
<keyword evidence="16" id="KW-1185">Reference proteome</keyword>
<dbReference type="InterPro" id="IPR045028">
    <property type="entry name" value="DinG/Rad3-like"/>
</dbReference>
<dbReference type="InterPro" id="IPR010614">
    <property type="entry name" value="RAD3-like_helicase_DEAD"/>
</dbReference>
<dbReference type="PANTHER" id="PTHR11472:SF34">
    <property type="entry name" value="REGULATOR OF TELOMERE ELONGATION HELICASE 1"/>
    <property type="match status" value="1"/>
</dbReference>
<name>A0A923SDX4_9BURK</name>
<keyword evidence="7" id="KW-0067">ATP-binding</keyword>
<proteinExistence type="inferred from homology"/>
<evidence type="ECO:0000256" key="6">
    <source>
        <dbReference type="ARBA" id="ARBA00022806"/>
    </source>
</evidence>
<dbReference type="Proteomes" id="UP000608513">
    <property type="component" value="Unassembled WGS sequence"/>
</dbReference>
<evidence type="ECO:0000256" key="8">
    <source>
        <dbReference type="ARBA" id="ARBA00023004"/>
    </source>
</evidence>
<keyword evidence="2" id="KW-0479">Metal-binding</keyword>
<evidence type="ECO:0000256" key="3">
    <source>
        <dbReference type="ARBA" id="ARBA00022741"/>
    </source>
</evidence>
<dbReference type="GO" id="GO:0051539">
    <property type="term" value="F:4 iron, 4 sulfur cluster binding"/>
    <property type="evidence" value="ECO:0007669"/>
    <property type="project" value="UniProtKB-KW"/>
</dbReference>
<evidence type="ECO:0000256" key="11">
    <source>
        <dbReference type="ARBA" id="ARBA00023204"/>
    </source>
</evidence>
<dbReference type="AlphaFoldDB" id="A0A923SDX4"/>
<dbReference type="InterPro" id="IPR027417">
    <property type="entry name" value="P-loop_NTPase"/>
</dbReference>
<dbReference type="InterPro" id="IPR014013">
    <property type="entry name" value="Helic_SF1/SF2_ATP-bd_DinG/Rad3"/>
</dbReference>
<evidence type="ECO:0000313" key="16">
    <source>
        <dbReference type="Proteomes" id="UP000608513"/>
    </source>
</evidence>
<keyword evidence="5" id="KW-0378">Hydrolase</keyword>
<keyword evidence="12" id="KW-0413">Isomerase</keyword>
<evidence type="ECO:0000256" key="10">
    <source>
        <dbReference type="ARBA" id="ARBA00023125"/>
    </source>
</evidence>
<evidence type="ECO:0000256" key="2">
    <source>
        <dbReference type="ARBA" id="ARBA00022723"/>
    </source>
</evidence>
<dbReference type="EMBL" id="JACORT010000012">
    <property type="protein sequence ID" value="MBC5785788.1"/>
    <property type="molecule type" value="Genomic_DNA"/>
</dbReference>
<accession>A0A923SDX4</accession>
<dbReference type="Gene3D" id="3.40.50.300">
    <property type="entry name" value="P-loop containing nucleotide triphosphate hydrolases"/>
    <property type="match status" value="2"/>
</dbReference>
<evidence type="ECO:0000256" key="13">
    <source>
        <dbReference type="ARBA" id="ARBA00038058"/>
    </source>
</evidence>
<keyword evidence="1" id="KW-0004">4Fe-4S</keyword>
<dbReference type="GO" id="GO:0005524">
    <property type="term" value="F:ATP binding"/>
    <property type="evidence" value="ECO:0007669"/>
    <property type="project" value="UniProtKB-KW"/>
</dbReference>
<dbReference type="PROSITE" id="PS51193">
    <property type="entry name" value="HELICASE_ATP_BIND_2"/>
    <property type="match status" value="1"/>
</dbReference>
<dbReference type="GO" id="GO:0046872">
    <property type="term" value="F:metal ion binding"/>
    <property type="evidence" value="ECO:0007669"/>
    <property type="project" value="UniProtKB-KW"/>
</dbReference>
<reference evidence="15" key="1">
    <citation type="submission" date="2020-08" db="EMBL/GenBank/DDBJ databases">
        <title>Ramlibacter sp. USB13 16S ribosomal RNA gene genome sequencing and assembly.</title>
        <authorList>
            <person name="Kang M."/>
        </authorList>
    </citation>
    <scope>NUCLEOTIDE SEQUENCE</scope>
    <source>
        <strain evidence="15">USB13</strain>
    </source>
</reference>
<dbReference type="SMART" id="SM00488">
    <property type="entry name" value="DEXDc2"/>
    <property type="match status" value="1"/>
</dbReference>
<dbReference type="PANTHER" id="PTHR11472">
    <property type="entry name" value="DNA REPAIR DEAD HELICASE RAD3/XP-D SUBFAMILY MEMBER"/>
    <property type="match status" value="1"/>
</dbReference>
<dbReference type="InterPro" id="IPR006554">
    <property type="entry name" value="Helicase-like_DEXD_c2"/>
</dbReference>
<evidence type="ECO:0000256" key="9">
    <source>
        <dbReference type="ARBA" id="ARBA00023014"/>
    </source>
</evidence>
<dbReference type="GO" id="GO:0003678">
    <property type="term" value="F:DNA helicase activity"/>
    <property type="evidence" value="ECO:0007669"/>
    <property type="project" value="InterPro"/>
</dbReference>
<evidence type="ECO:0000256" key="12">
    <source>
        <dbReference type="ARBA" id="ARBA00023235"/>
    </source>
</evidence>
<keyword evidence="9" id="KW-0411">Iron-sulfur</keyword>
<feature type="domain" description="Helicase ATP-binding" evidence="14">
    <location>
        <begin position="173"/>
        <end position="428"/>
    </location>
</feature>
<keyword evidence="10" id="KW-0238">DNA-binding</keyword>
<gene>
    <name evidence="15" type="ORF">H8N03_22805</name>
</gene>
<dbReference type="InterPro" id="IPR006555">
    <property type="entry name" value="ATP-dep_Helicase_C"/>
</dbReference>
<keyword evidence="6 15" id="KW-0347">Helicase</keyword>
<dbReference type="GO" id="GO:0016818">
    <property type="term" value="F:hydrolase activity, acting on acid anhydrides, in phosphorus-containing anhydrides"/>
    <property type="evidence" value="ECO:0007669"/>
    <property type="project" value="InterPro"/>
</dbReference>
<dbReference type="RefSeq" id="WP_187078530.1">
    <property type="nucleotide sequence ID" value="NZ_JACORT010000012.1"/>
</dbReference>
<evidence type="ECO:0000259" key="14">
    <source>
        <dbReference type="PROSITE" id="PS51193"/>
    </source>
</evidence>
<evidence type="ECO:0000256" key="7">
    <source>
        <dbReference type="ARBA" id="ARBA00022840"/>
    </source>
</evidence>
<comment type="caution">
    <text evidence="15">The sequence shown here is derived from an EMBL/GenBank/DDBJ whole genome shotgun (WGS) entry which is preliminary data.</text>
</comment>
<dbReference type="Gene3D" id="3.90.320.10">
    <property type="match status" value="1"/>
</dbReference>
<evidence type="ECO:0000313" key="15">
    <source>
        <dbReference type="EMBL" id="MBC5785788.1"/>
    </source>
</evidence>
<dbReference type="Pfam" id="PF06733">
    <property type="entry name" value="DEAD_2"/>
    <property type="match status" value="1"/>
</dbReference>
<evidence type="ECO:0000256" key="5">
    <source>
        <dbReference type="ARBA" id="ARBA00022801"/>
    </source>
</evidence>
<keyword evidence="8" id="KW-0408">Iron</keyword>
<dbReference type="SMART" id="SM00491">
    <property type="entry name" value="HELICc2"/>
    <property type="match status" value="1"/>
</dbReference>
<dbReference type="GO" id="GO:0003677">
    <property type="term" value="F:DNA binding"/>
    <property type="evidence" value="ECO:0007669"/>
    <property type="project" value="UniProtKB-KW"/>
</dbReference>
<protein>
    <submittedName>
        <fullName evidence="15">ATP-dependent DNA helicase</fullName>
    </submittedName>
</protein>
<dbReference type="InterPro" id="IPR011604">
    <property type="entry name" value="PDDEXK-like_dom_sf"/>
</dbReference>
<keyword evidence="3" id="KW-0547">Nucleotide-binding</keyword>
<organism evidence="15 16">
    <name type="scientific">Ramlibacter cellulosilyticus</name>
    <dbReference type="NCBI Taxonomy" id="2764187"/>
    <lineage>
        <taxon>Bacteria</taxon>
        <taxon>Pseudomonadati</taxon>
        <taxon>Pseudomonadota</taxon>
        <taxon>Betaproteobacteria</taxon>
        <taxon>Burkholderiales</taxon>
        <taxon>Comamonadaceae</taxon>
        <taxon>Ramlibacter</taxon>
    </lineage>
</organism>
<keyword evidence="4" id="KW-0227">DNA damage</keyword>
<evidence type="ECO:0000256" key="4">
    <source>
        <dbReference type="ARBA" id="ARBA00022763"/>
    </source>
</evidence>
<dbReference type="SUPFAM" id="SSF52540">
    <property type="entry name" value="P-loop containing nucleoside triphosphate hydrolases"/>
    <property type="match status" value="1"/>
</dbReference>